<organism evidence="2 3">
    <name type="scientific">Clunio marinus</name>
    <dbReference type="NCBI Taxonomy" id="568069"/>
    <lineage>
        <taxon>Eukaryota</taxon>
        <taxon>Metazoa</taxon>
        <taxon>Ecdysozoa</taxon>
        <taxon>Arthropoda</taxon>
        <taxon>Hexapoda</taxon>
        <taxon>Insecta</taxon>
        <taxon>Pterygota</taxon>
        <taxon>Neoptera</taxon>
        <taxon>Endopterygota</taxon>
        <taxon>Diptera</taxon>
        <taxon>Nematocera</taxon>
        <taxon>Chironomoidea</taxon>
        <taxon>Chironomidae</taxon>
        <taxon>Clunio</taxon>
    </lineage>
</organism>
<proteinExistence type="predicted"/>
<feature type="region of interest" description="Disordered" evidence="1">
    <location>
        <begin position="45"/>
        <end position="73"/>
    </location>
</feature>
<dbReference type="AlphaFoldDB" id="A0A1J1IC84"/>
<evidence type="ECO:0000256" key="1">
    <source>
        <dbReference type="SAM" id="MobiDB-lite"/>
    </source>
</evidence>
<sequence>MENSLKNEQNEESKKILINELRLRREKYAFHLVKRYHQKLPFDYSRHPQVPLLSPSERKKNKNCTRQNEWFDN</sequence>
<feature type="compositionally biased region" description="Polar residues" evidence="1">
    <location>
        <begin position="64"/>
        <end position="73"/>
    </location>
</feature>
<evidence type="ECO:0000313" key="2">
    <source>
        <dbReference type="EMBL" id="CRK97903.1"/>
    </source>
</evidence>
<protein>
    <submittedName>
        <fullName evidence="2">CLUMA_CG011278, isoform A</fullName>
    </submittedName>
</protein>
<dbReference type="Proteomes" id="UP000183832">
    <property type="component" value="Unassembled WGS sequence"/>
</dbReference>
<gene>
    <name evidence="2" type="ORF">CLUMA_CG011278</name>
</gene>
<keyword evidence="3" id="KW-1185">Reference proteome</keyword>
<evidence type="ECO:0000313" key="3">
    <source>
        <dbReference type="Proteomes" id="UP000183832"/>
    </source>
</evidence>
<name>A0A1J1IC84_9DIPT</name>
<dbReference type="EMBL" id="CVRI01000047">
    <property type="protein sequence ID" value="CRK97903.1"/>
    <property type="molecule type" value="Genomic_DNA"/>
</dbReference>
<accession>A0A1J1IC84</accession>
<reference evidence="2 3" key="1">
    <citation type="submission" date="2015-04" db="EMBL/GenBank/DDBJ databases">
        <authorList>
            <person name="Syromyatnikov M.Y."/>
            <person name="Popov V.N."/>
        </authorList>
    </citation>
    <scope>NUCLEOTIDE SEQUENCE [LARGE SCALE GENOMIC DNA]</scope>
</reference>